<feature type="region of interest" description="Disordered" evidence="1">
    <location>
        <begin position="186"/>
        <end position="246"/>
    </location>
</feature>
<name>A0AAN6FR09_9PEZI</name>
<gene>
    <name evidence="2" type="ORF">LTR82_007666</name>
</gene>
<dbReference type="Proteomes" id="UP001168146">
    <property type="component" value="Unassembled WGS sequence"/>
</dbReference>
<dbReference type="AlphaFoldDB" id="A0AAN6FR09"/>
<accession>A0AAN6FR09</accession>
<evidence type="ECO:0000313" key="3">
    <source>
        <dbReference type="Proteomes" id="UP001168146"/>
    </source>
</evidence>
<organism evidence="2 3">
    <name type="scientific">Friedmanniomyces endolithicus</name>
    <dbReference type="NCBI Taxonomy" id="329885"/>
    <lineage>
        <taxon>Eukaryota</taxon>
        <taxon>Fungi</taxon>
        <taxon>Dikarya</taxon>
        <taxon>Ascomycota</taxon>
        <taxon>Pezizomycotina</taxon>
        <taxon>Dothideomycetes</taxon>
        <taxon>Dothideomycetidae</taxon>
        <taxon>Mycosphaerellales</taxon>
        <taxon>Teratosphaeriaceae</taxon>
        <taxon>Friedmanniomyces</taxon>
    </lineage>
</organism>
<evidence type="ECO:0000256" key="1">
    <source>
        <dbReference type="SAM" id="MobiDB-lite"/>
    </source>
</evidence>
<comment type="caution">
    <text evidence="2">The sequence shown here is derived from an EMBL/GenBank/DDBJ whole genome shotgun (WGS) entry which is preliminary data.</text>
</comment>
<dbReference type="EMBL" id="JASUXU010000021">
    <property type="protein sequence ID" value="KAK0321214.1"/>
    <property type="molecule type" value="Genomic_DNA"/>
</dbReference>
<protein>
    <submittedName>
        <fullName evidence="2">Uncharacterized protein</fullName>
    </submittedName>
</protein>
<reference evidence="2" key="1">
    <citation type="submission" date="2021-12" db="EMBL/GenBank/DDBJ databases">
        <title>Black yeast isolated from Biological Soil Crust.</title>
        <authorList>
            <person name="Kurbessoian T."/>
        </authorList>
    </citation>
    <scope>NUCLEOTIDE SEQUENCE</scope>
    <source>
        <strain evidence="2">CCFEE 5208</strain>
    </source>
</reference>
<sequence length="291" mass="32655">MYTQHSHSGWVFRGTFRGPQVAREIDTVLVYMNEVKLCRWAPDRRFLATEGLNNCTVVAIYSQHAGILAHIAPRTETATGDENVLDLRQQLVRQYQTCQLSGLFPRSTSIVLAAVYRGAVALPDTVITIRRLLNMLGLRVVYREYRVREFGQARAEGETTFIMACRQAGQVPEVYVNDVLQHVEDGEIHGQNDQSQRSGEADEESRGRDGAEESPDEDEDEGESEGEGEDDEAGQAEVNRRGQIAHRVRARRDQMLQQGYTFNQVVGLLAAPLQQSLGISQQQVIELLRQG</sequence>
<evidence type="ECO:0000313" key="2">
    <source>
        <dbReference type="EMBL" id="KAK0321214.1"/>
    </source>
</evidence>
<feature type="compositionally biased region" description="Acidic residues" evidence="1">
    <location>
        <begin position="212"/>
        <end position="234"/>
    </location>
</feature>
<proteinExistence type="predicted"/>